<dbReference type="EMBL" id="FXTK01000039">
    <property type="protein sequence ID" value="SMO98950.1"/>
    <property type="molecule type" value="Genomic_DNA"/>
</dbReference>
<dbReference type="Proteomes" id="UP000319014">
    <property type="component" value="Unassembled WGS sequence"/>
</dbReference>
<organism evidence="1 2">
    <name type="scientific">Paracoccus laeviglucosivorans</name>
    <dbReference type="NCBI Taxonomy" id="1197861"/>
    <lineage>
        <taxon>Bacteria</taxon>
        <taxon>Pseudomonadati</taxon>
        <taxon>Pseudomonadota</taxon>
        <taxon>Alphaproteobacteria</taxon>
        <taxon>Rhodobacterales</taxon>
        <taxon>Paracoccaceae</taxon>
        <taxon>Paracoccus</taxon>
    </lineage>
</organism>
<keyword evidence="2" id="KW-1185">Reference proteome</keyword>
<evidence type="ECO:0000313" key="1">
    <source>
        <dbReference type="EMBL" id="SMO98950.1"/>
    </source>
</evidence>
<dbReference type="InterPro" id="IPR003615">
    <property type="entry name" value="HNH_nuc"/>
</dbReference>
<reference evidence="1 2" key="1">
    <citation type="submission" date="2017-05" db="EMBL/GenBank/DDBJ databases">
        <authorList>
            <person name="Varghese N."/>
            <person name="Submissions S."/>
        </authorList>
    </citation>
    <scope>NUCLEOTIDE SEQUENCE [LARGE SCALE GENOMIC DNA]</scope>
    <source>
        <strain evidence="1 2">DSM 100094</strain>
    </source>
</reference>
<dbReference type="Gene3D" id="1.10.30.50">
    <property type="match status" value="1"/>
</dbReference>
<protein>
    <recommendedName>
        <fullName evidence="3">HNH endonuclease</fullName>
    </recommendedName>
</protein>
<evidence type="ECO:0008006" key="3">
    <source>
        <dbReference type="Google" id="ProtNLM"/>
    </source>
</evidence>
<evidence type="ECO:0000313" key="2">
    <source>
        <dbReference type="Proteomes" id="UP000319014"/>
    </source>
</evidence>
<gene>
    <name evidence="1" type="ORF">SAMN06265221_1396</name>
</gene>
<name>A0A521FTR1_9RHOB</name>
<accession>A0A521FTR1</accession>
<dbReference type="CDD" id="cd00085">
    <property type="entry name" value="HNHc"/>
    <property type="match status" value="1"/>
</dbReference>
<sequence>MWTIEKPIMGALDTFDTCRAGITNVGLRGRLLAARPLIGAAEAAFDAAAVAGTDHLIKTATHVGEVTSGEMERLYTRHMARGKSRGRDIYDELMMAATNDMCPFCGHRSVSTLDHTLPKALHPALAVTPINLVPCCKDCNHGKGTVSPTEAAEQWLNAYYDDISADRWLYAEVVEGAPPAAVFFVDPPDTWDGVTASRVQNQFERLDLAKLYASQAARQFQNTRRALREIHESAGHEGVQEDLNRRYLSCTEVMVNSWEAALYQAASVSNWYCDGGFAL</sequence>
<proteinExistence type="predicted"/>
<dbReference type="AlphaFoldDB" id="A0A521FTR1"/>